<keyword evidence="6 7" id="KW-0503">Monooxygenase</keyword>
<dbReference type="InterPro" id="IPR001128">
    <property type="entry name" value="Cyt_P450"/>
</dbReference>
<dbReference type="PROSITE" id="PS00086">
    <property type="entry name" value="CYTOCHROME_P450"/>
    <property type="match status" value="1"/>
</dbReference>
<dbReference type="EMBL" id="QLMJ01000003">
    <property type="protein sequence ID" value="RAK40135.1"/>
    <property type="molecule type" value="Genomic_DNA"/>
</dbReference>
<protein>
    <submittedName>
        <fullName evidence="8">Cytochrome P450</fullName>
    </submittedName>
</protein>
<dbReference type="RefSeq" id="WP_181557731.1">
    <property type="nucleotide sequence ID" value="NZ_JACHWI010000009.1"/>
</dbReference>
<dbReference type="PANTHER" id="PTHR46696">
    <property type="entry name" value="P450, PUTATIVE (EUROFUNG)-RELATED"/>
    <property type="match status" value="1"/>
</dbReference>
<dbReference type="GO" id="GO:0016705">
    <property type="term" value="F:oxidoreductase activity, acting on paired donors, with incorporation or reduction of molecular oxygen"/>
    <property type="evidence" value="ECO:0007669"/>
    <property type="project" value="InterPro"/>
</dbReference>
<dbReference type="Pfam" id="PF00067">
    <property type="entry name" value="p450"/>
    <property type="match status" value="1"/>
</dbReference>
<proteinExistence type="inferred from homology"/>
<name>A0A327ZFQ6_9ACTN</name>
<evidence type="ECO:0000256" key="5">
    <source>
        <dbReference type="ARBA" id="ARBA00023004"/>
    </source>
</evidence>
<dbReference type="InterPro" id="IPR017972">
    <property type="entry name" value="Cyt_P450_CS"/>
</dbReference>
<keyword evidence="2 7" id="KW-0349">Heme</keyword>
<dbReference type="SUPFAM" id="SSF48264">
    <property type="entry name" value="Cytochrome P450"/>
    <property type="match status" value="1"/>
</dbReference>
<evidence type="ECO:0000313" key="9">
    <source>
        <dbReference type="Proteomes" id="UP000249341"/>
    </source>
</evidence>
<sequence>MTRGLEVDFTDPAFQADPHPTYAAWRRTGPVRRTRLPSGLSAWVVTRYDDARRALADPRLSKQSAFSVGSSEAANRAASPAAILSRHMLAADPPDHTRLRRLVSAAFTARRIESLRPRIEEITRDLLDAMEGQDQVDLIDAFAFPLPIQVICELLGVPPDDRDAFRDWSNVIVAGSQSGSRLEPAIRAMVGYILALIAERRATPGTDLLSGLIQVRDSADQLTESELSSMVFLLLIAGHETTVNLIGNGTYLLLRDRDQWERLRAEPSLLPTAIEEFLRYEGPVETSTFRVATEDLEIGGVTVRAGDPVVVMLLSANRDEARFPDADALRLDRTQNPHLAFGHGIHYCLGAPLARMEAQIAFTQLMARHPDLRLAIAAEDLRWRPGLLLRGLHDLPVSL</sequence>
<organism evidence="8 9">
    <name type="scientific">Actinoplanes lutulentus</name>
    <dbReference type="NCBI Taxonomy" id="1287878"/>
    <lineage>
        <taxon>Bacteria</taxon>
        <taxon>Bacillati</taxon>
        <taxon>Actinomycetota</taxon>
        <taxon>Actinomycetes</taxon>
        <taxon>Micromonosporales</taxon>
        <taxon>Micromonosporaceae</taxon>
        <taxon>Actinoplanes</taxon>
    </lineage>
</organism>
<keyword evidence="3 7" id="KW-0479">Metal-binding</keyword>
<dbReference type="PRINTS" id="PR00359">
    <property type="entry name" value="BP450"/>
</dbReference>
<accession>A0A327ZFQ6</accession>
<dbReference type="GO" id="GO:0020037">
    <property type="term" value="F:heme binding"/>
    <property type="evidence" value="ECO:0007669"/>
    <property type="project" value="InterPro"/>
</dbReference>
<evidence type="ECO:0000256" key="4">
    <source>
        <dbReference type="ARBA" id="ARBA00023002"/>
    </source>
</evidence>
<dbReference type="InterPro" id="IPR002397">
    <property type="entry name" value="Cyt_P450_B"/>
</dbReference>
<evidence type="ECO:0000256" key="1">
    <source>
        <dbReference type="ARBA" id="ARBA00010617"/>
    </source>
</evidence>
<comment type="caution">
    <text evidence="8">The sequence shown here is derived from an EMBL/GenBank/DDBJ whole genome shotgun (WGS) entry which is preliminary data.</text>
</comment>
<dbReference type="InterPro" id="IPR036396">
    <property type="entry name" value="Cyt_P450_sf"/>
</dbReference>
<keyword evidence="9" id="KW-1185">Reference proteome</keyword>
<dbReference type="GO" id="GO:0017000">
    <property type="term" value="P:antibiotic biosynthetic process"/>
    <property type="evidence" value="ECO:0007669"/>
    <property type="project" value="UniProtKB-ARBA"/>
</dbReference>
<dbReference type="Gene3D" id="1.10.630.10">
    <property type="entry name" value="Cytochrome P450"/>
    <property type="match status" value="1"/>
</dbReference>
<evidence type="ECO:0000256" key="2">
    <source>
        <dbReference type="ARBA" id="ARBA00022617"/>
    </source>
</evidence>
<dbReference type="PANTHER" id="PTHR46696:SF1">
    <property type="entry name" value="CYTOCHROME P450 YJIB-RELATED"/>
    <property type="match status" value="1"/>
</dbReference>
<dbReference type="GO" id="GO:0005506">
    <property type="term" value="F:iron ion binding"/>
    <property type="evidence" value="ECO:0007669"/>
    <property type="project" value="InterPro"/>
</dbReference>
<reference evidence="8 9" key="1">
    <citation type="submission" date="2018-06" db="EMBL/GenBank/DDBJ databases">
        <title>Genomic Encyclopedia of Type Strains, Phase III (KMG-III): the genomes of soil and plant-associated and newly described type strains.</title>
        <authorList>
            <person name="Whitman W."/>
        </authorList>
    </citation>
    <scope>NUCLEOTIDE SEQUENCE [LARGE SCALE GENOMIC DNA]</scope>
    <source>
        <strain evidence="8 9">CGMCC 4.7090</strain>
    </source>
</reference>
<keyword evidence="4 7" id="KW-0560">Oxidoreductase</keyword>
<evidence type="ECO:0000256" key="7">
    <source>
        <dbReference type="RuleBase" id="RU000461"/>
    </source>
</evidence>
<dbReference type="FunFam" id="1.10.630.10:FF:000018">
    <property type="entry name" value="Cytochrome P450 monooxygenase"/>
    <property type="match status" value="1"/>
</dbReference>
<comment type="similarity">
    <text evidence="1 7">Belongs to the cytochrome P450 family.</text>
</comment>
<dbReference type="AlphaFoldDB" id="A0A327ZFQ6"/>
<dbReference type="CDD" id="cd11029">
    <property type="entry name" value="CYP107-like"/>
    <property type="match status" value="1"/>
</dbReference>
<evidence type="ECO:0000313" key="8">
    <source>
        <dbReference type="EMBL" id="RAK40135.1"/>
    </source>
</evidence>
<evidence type="ECO:0000256" key="3">
    <source>
        <dbReference type="ARBA" id="ARBA00022723"/>
    </source>
</evidence>
<dbReference type="Proteomes" id="UP000249341">
    <property type="component" value="Unassembled WGS sequence"/>
</dbReference>
<evidence type="ECO:0000256" key="6">
    <source>
        <dbReference type="ARBA" id="ARBA00023033"/>
    </source>
</evidence>
<gene>
    <name evidence="8" type="ORF">B0I29_103161</name>
</gene>
<keyword evidence="5 7" id="KW-0408">Iron</keyword>
<dbReference type="GO" id="GO:0004497">
    <property type="term" value="F:monooxygenase activity"/>
    <property type="evidence" value="ECO:0007669"/>
    <property type="project" value="UniProtKB-KW"/>
</dbReference>